<dbReference type="InterPro" id="IPR036855">
    <property type="entry name" value="Znf_CCCH_sf"/>
</dbReference>
<accession>A0A0R3PJH2</accession>
<feature type="domain" description="C3H1-type" evidence="5">
    <location>
        <begin position="268"/>
        <end position="296"/>
    </location>
</feature>
<protein>
    <submittedName>
        <fullName evidence="8">RING-type E3 ubiquitin transferase</fullName>
    </submittedName>
</protein>
<organism evidence="8">
    <name type="scientific">Angiostrongylus costaricensis</name>
    <name type="common">Nematode worm</name>
    <dbReference type="NCBI Taxonomy" id="334426"/>
    <lineage>
        <taxon>Eukaryota</taxon>
        <taxon>Metazoa</taxon>
        <taxon>Ecdysozoa</taxon>
        <taxon>Nematoda</taxon>
        <taxon>Chromadorea</taxon>
        <taxon>Rhabditida</taxon>
        <taxon>Rhabditina</taxon>
        <taxon>Rhabditomorpha</taxon>
        <taxon>Strongyloidea</taxon>
        <taxon>Metastrongylidae</taxon>
        <taxon>Angiostrongylus</taxon>
    </lineage>
</organism>
<dbReference type="GO" id="GO:0003725">
    <property type="term" value="F:double-stranded RNA binding"/>
    <property type="evidence" value="ECO:0007669"/>
    <property type="project" value="TreeGrafter"/>
</dbReference>
<dbReference type="Pfam" id="PF21206">
    <property type="entry name" value="Roquin_1_2-like_ROQ"/>
    <property type="match status" value="1"/>
</dbReference>
<keyword evidence="1 4" id="KW-0479">Metal-binding</keyword>
<dbReference type="SUPFAM" id="SSF90229">
    <property type="entry name" value="CCCH zinc finger"/>
    <property type="match status" value="1"/>
</dbReference>
<dbReference type="GO" id="GO:0061630">
    <property type="term" value="F:ubiquitin protein ligase activity"/>
    <property type="evidence" value="ECO:0007669"/>
    <property type="project" value="TreeGrafter"/>
</dbReference>
<dbReference type="GO" id="GO:0035613">
    <property type="term" value="F:RNA stem-loop binding"/>
    <property type="evidence" value="ECO:0007669"/>
    <property type="project" value="TreeGrafter"/>
</dbReference>
<dbReference type="PANTHER" id="PTHR13139:SF54">
    <property type="entry name" value="RING-TYPE E3 UBIQUITIN TRANSFERASE"/>
    <property type="match status" value="1"/>
</dbReference>
<dbReference type="STRING" id="334426.A0A0R3PJH2"/>
<dbReference type="GO" id="GO:0006511">
    <property type="term" value="P:ubiquitin-dependent protein catabolic process"/>
    <property type="evidence" value="ECO:0007669"/>
    <property type="project" value="TreeGrafter"/>
</dbReference>
<keyword evidence="3 4" id="KW-0862">Zinc</keyword>
<evidence type="ECO:0000256" key="3">
    <source>
        <dbReference type="ARBA" id="ARBA00022833"/>
    </source>
</evidence>
<reference evidence="6 7" key="2">
    <citation type="submission" date="2018-11" db="EMBL/GenBank/DDBJ databases">
        <authorList>
            <consortium name="Pathogen Informatics"/>
        </authorList>
    </citation>
    <scope>NUCLEOTIDE SEQUENCE [LARGE SCALE GENOMIC DNA]</scope>
    <source>
        <strain evidence="6 7">Costa Rica</strain>
    </source>
</reference>
<dbReference type="InterPro" id="IPR052249">
    <property type="entry name" value="Roquin_domain"/>
</dbReference>
<keyword evidence="2 4" id="KW-0863">Zinc-finger</keyword>
<dbReference type="GO" id="GO:0008270">
    <property type="term" value="F:zinc ion binding"/>
    <property type="evidence" value="ECO:0007669"/>
    <property type="project" value="UniProtKB-KW"/>
</dbReference>
<sequence length="583" mass="64625">MTRYLRRAESEKGNAVFSEVLSRTLQRKLVSLMCFQFVEEEGRSRVLKTSRLIAERIMMELLLSQQNSCSVSTHLWTAVRARGCQFLGPAMQEDVLKLILLALNKGALIARKALVMYVVQILAEDYPQMALECGLRISPDQWSALLYGDQSHRSHMQSIIDRLQTPKSYMQDVDELISVSNETDSMTTACDLAQITQLLRHFDSLSIHHERVSWQRFAEYIGALYKLIKSHAELGIKRNEQCVCKGRRPSLLRPIAHLKSAVVYKAYTYKTKMCRDISARRLCPRGARCTYAHSTAELRNGSRRNVTSCFQQSNNGHLATQRVMVPSAIYPTGINGTYHIDSSLTSVTPPSLTHPTIVPIVPVPLMISPHAHHSMSQVPSTHASPQVVMLPPGISHQGMVLSNPRPYPQSSGAFHLSPQPSSLCNTHPPGVPDAVLVHHLNSPPSQSPHQIWVHTSPAVYSFDTTPDNGFVWSSPCRPELTVPPPSVQSSRLGDQSLDTEQLMMKRNEVINRFVPLTLLDEDEFEDGGVGHVSYTVASSVLDERGELHPVALMVGPQALELPPIPAANLSTIPLPTTVADGTV</sequence>
<dbReference type="SMART" id="SM00356">
    <property type="entry name" value="ZnF_C3H1"/>
    <property type="match status" value="1"/>
</dbReference>
<evidence type="ECO:0000313" key="8">
    <source>
        <dbReference type="WBParaSite" id="ACOC_0000460101-mRNA-1"/>
    </source>
</evidence>
<dbReference type="InterPro" id="IPR000571">
    <property type="entry name" value="Znf_CCCH"/>
</dbReference>
<dbReference type="GO" id="GO:0010494">
    <property type="term" value="C:cytoplasmic stress granule"/>
    <property type="evidence" value="ECO:0007669"/>
    <property type="project" value="TreeGrafter"/>
</dbReference>
<dbReference type="WBParaSite" id="ACOC_0000460101-mRNA-1">
    <property type="protein sequence ID" value="ACOC_0000460101-mRNA-1"/>
    <property type="gene ID" value="ACOC_0000460101"/>
</dbReference>
<dbReference type="GO" id="GO:0000209">
    <property type="term" value="P:protein polyubiquitination"/>
    <property type="evidence" value="ECO:0007669"/>
    <property type="project" value="TreeGrafter"/>
</dbReference>
<feature type="zinc finger region" description="C3H1-type" evidence="4">
    <location>
        <begin position="268"/>
        <end position="296"/>
    </location>
</feature>
<evidence type="ECO:0000313" key="6">
    <source>
        <dbReference type="EMBL" id="VDM56187.1"/>
    </source>
</evidence>
<evidence type="ECO:0000256" key="1">
    <source>
        <dbReference type="ARBA" id="ARBA00022723"/>
    </source>
</evidence>
<proteinExistence type="predicted"/>
<dbReference type="EMBL" id="UYYA01003821">
    <property type="protein sequence ID" value="VDM56187.1"/>
    <property type="molecule type" value="Genomic_DNA"/>
</dbReference>
<dbReference type="Proteomes" id="UP000267027">
    <property type="component" value="Unassembled WGS sequence"/>
</dbReference>
<evidence type="ECO:0000256" key="4">
    <source>
        <dbReference type="PROSITE-ProRule" id="PRU00723"/>
    </source>
</evidence>
<evidence type="ECO:0000256" key="2">
    <source>
        <dbReference type="ARBA" id="ARBA00022771"/>
    </source>
</evidence>
<dbReference type="AlphaFoldDB" id="A0A0R3PJH2"/>
<dbReference type="Gene3D" id="4.10.1000.10">
    <property type="entry name" value="Zinc finger, CCCH-type"/>
    <property type="match status" value="1"/>
</dbReference>
<dbReference type="OrthoDB" id="10067217at2759"/>
<evidence type="ECO:0000259" key="5">
    <source>
        <dbReference type="PROSITE" id="PS50103"/>
    </source>
</evidence>
<dbReference type="GO" id="GO:0000288">
    <property type="term" value="P:nuclear-transcribed mRNA catabolic process, deadenylation-dependent decay"/>
    <property type="evidence" value="ECO:0007669"/>
    <property type="project" value="TreeGrafter"/>
</dbReference>
<evidence type="ECO:0000313" key="7">
    <source>
        <dbReference type="Proteomes" id="UP000267027"/>
    </source>
</evidence>
<dbReference type="PANTHER" id="PTHR13139">
    <property type="entry name" value="RING FINGER AND CCCH-TYPE ZINC FINGER DOMAIN-CONTAINING PROTEIN"/>
    <property type="match status" value="1"/>
</dbReference>
<dbReference type="PROSITE" id="PS50103">
    <property type="entry name" value="ZF_C3H1"/>
    <property type="match status" value="1"/>
</dbReference>
<dbReference type="Gene3D" id="1.20.120.1790">
    <property type="match status" value="2"/>
</dbReference>
<dbReference type="InterPro" id="IPR048575">
    <property type="entry name" value="Roquin_1_2-like_ROQ"/>
</dbReference>
<keyword evidence="7" id="KW-1185">Reference proteome</keyword>
<name>A0A0R3PJH2_ANGCS</name>
<dbReference type="GO" id="GO:0003729">
    <property type="term" value="F:mRNA binding"/>
    <property type="evidence" value="ECO:0007669"/>
    <property type="project" value="TreeGrafter"/>
</dbReference>
<reference evidence="8" key="1">
    <citation type="submission" date="2017-02" db="UniProtKB">
        <authorList>
            <consortium name="WormBaseParasite"/>
        </authorList>
    </citation>
    <scope>IDENTIFICATION</scope>
</reference>
<gene>
    <name evidence="6" type="ORF">ACOC_LOCUS4602</name>
</gene>